<feature type="domain" description="TonB-dependent receptor-like beta-barrel" evidence="11">
    <location>
        <begin position="421"/>
        <end position="871"/>
    </location>
</feature>
<evidence type="ECO:0000256" key="5">
    <source>
        <dbReference type="ARBA" id="ARBA00023077"/>
    </source>
</evidence>
<dbReference type="STRING" id="634771.SAMN04488128_10292"/>
<comment type="similarity">
    <text evidence="8 9">Belongs to the TonB-dependent receptor family.</text>
</comment>
<keyword evidence="6 8" id="KW-0472">Membrane</keyword>
<dbReference type="InterPro" id="IPR039426">
    <property type="entry name" value="TonB-dep_rcpt-like"/>
</dbReference>
<keyword evidence="4 8" id="KW-0812">Transmembrane</keyword>
<protein>
    <submittedName>
        <fullName evidence="13">TonB-linked outer membrane protein, SusC/RagA family</fullName>
    </submittedName>
</protein>
<evidence type="ECO:0000256" key="3">
    <source>
        <dbReference type="ARBA" id="ARBA00022452"/>
    </source>
</evidence>
<keyword evidence="7 8" id="KW-0998">Cell outer membrane</keyword>
<dbReference type="NCBIfam" id="TIGR04056">
    <property type="entry name" value="OMP_RagA_SusC"/>
    <property type="match status" value="1"/>
</dbReference>
<feature type="domain" description="TonB-dependent receptor plug" evidence="12">
    <location>
        <begin position="125"/>
        <end position="231"/>
    </location>
</feature>
<dbReference type="Gene3D" id="2.170.130.10">
    <property type="entry name" value="TonB-dependent receptor, plug domain"/>
    <property type="match status" value="1"/>
</dbReference>
<evidence type="ECO:0000256" key="2">
    <source>
        <dbReference type="ARBA" id="ARBA00022448"/>
    </source>
</evidence>
<keyword evidence="3 8" id="KW-1134">Transmembrane beta strand</keyword>
<evidence type="ECO:0000259" key="12">
    <source>
        <dbReference type="Pfam" id="PF07715"/>
    </source>
</evidence>
<evidence type="ECO:0000256" key="9">
    <source>
        <dbReference type="RuleBase" id="RU003357"/>
    </source>
</evidence>
<evidence type="ECO:0000256" key="4">
    <source>
        <dbReference type="ARBA" id="ARBA00022692"/>
    </source>
</evidence>
<dbReference type="NCBIfam" id="TIGR04057">
    <property type="entry name" value="SusC_RagA_signa"/>
    <property type="match status" value="1"/>
</dbReference>
<reference evidence="14" key="1">
    <citation type="submission" date="2017-02" db="EMBL/GenBank/DDBJ databases">
        <authorList>
            <person name="Varghese N."/>
            <person name="Submissions S."/>
        </authorList>
    </citation>
    <scope>NUCLEOTIDE SEQUENCE [LARGE SCALE GENOMIC DNA]</scope>
    <source>
        <strain evidence="14">DSM 22224</strain>
    </source>
</reference>
<keyword evidence="2 8" id="KW-0813">Transport</keyword>
<dbReference type="Proteomes" id="UP000190367">
    <property type="component" value="Unassembled WGS sequence"/>
</dbReference>
<organism evidence="13 14">
    <name type="scientific">Chitinophaga eiseniae</name>
    <dbReference type="NCBI Taxonomy" id="634771"/>
    <lineage>
        <taxon>Bacteria</taxon>
        <taxon>Pseudomonadati</taxon>
        <taxon>Bacteroidota</taxon>
        <taxon>Chitinophagia</taxon>
        <taxon>Chitinophagales</taxon>
        <taxon>Chitinophagaceae</taxon>
        <taxon>Chitinophaga</taxon>
    </lineage>
</organism>
<evidence type="ECO:0000313" key="13">
    <source>
        <dbReference type="EMBL" id="SJZ96992.1"/>
    </source>
</evidence>
<evidence type="ECO:0000256" key="1">
    <source>
        <dbReference type="ARBA" id="ARBA00004571"/>
    </source>
</evidence>
<name>A0A1T4PZN6_9BACT</name>
<dbReference type="FunFam" id="2.170.130.10:FF:000008">
    <property type="entry name" value="SusC/RagA family TonB-linked outer membrane protein"/>
    <property type="match status" value="1"/>
</dbReference>
<dbReference type="InterPro" id="IPR008969">
    <property type="entry name" value="CarboxyPept-like_regulatory"/>
</dbReference>
<dbReference type="InterPro" id="IPR037066">
    <property type="entry name" value="Plug_dom_sf"/>
</dbReference>
<sequence>MYKKDFIKQLTGMLVCMLLWLAPAATAQSQAGTLTGTVTSAEDHKPLIGVTVRVKDTQTATITDENGRYKLKLPAKADKLVFSYTGHVTREETIRGRAVIDVAMAMETKNISDVVVVGYATVRRKDLTGAVSSVNAKQLKDIPVNSAAEALTGRLAGVQITSSEGKPGSDFTIKVRGGGSVTQDNAPLYIIDGVQVEDGFAGIAPQDIESVDVLKDASATAIYGARGANGVVIITTKNGKEGKTIVSYNGTVGVRSLPKELKVLSPYEFVRYQYERSRGLSADSLSFANIYGEDLEKYKSVPTIDWQDNVFGRKALMQTHNVSIAGGSKTTRFNLSYTNNQEDGIMLNAGLKRNLINFKLDHRANDKLRIGLNVRYSDETISGAGSSNEGASAYNGLRHAIKYRPFELDNTNAELEDDVDYYNDTNAGNGLGIINPVLLSNAQYRRKYTRIFNIGGYLNYTFNKYFSFRSTIGYDRNNQERNAFDGPITSNSRLNGANLPLISNILTNRSSLNNSNVLTYTNRAKSGHHVNVLLGEETYTTTSGMLDNELRYFPVSITPEKAFAQFNLGTTVPLFPKTTVLESSMLSFFGKVNYDYQDKYLFSASLRADGSSKFAPDKRWGYFPSAALSWRISQEAFMQDAHFISDLKLRLSYGLAGNNRIGDYLYLNTYAANAQYALNEQITPGYAANSLANKNLKWETTVSRNIGIDAAFFKDRLQFTADLYYNKVKDLLIPIRIPTSSGYLEQLQNVGMTSNKGIELQLTATIIQKNDFSWTSNFNIAFNRNKVESLSGYLTQFYRNSGWGISGQPADFIVRTGEPVGSMYGFVNDGFYTLDDFNYDATTKVYTLKPGVTDVSTAIGVAQPGWMKLKDLNGDGIIDESDKTIIGDANPKFNGGLHQQFVYKNFDLSVFLNFVVGNKILNANKVEFTNSYSRHTNMLGIMEDRWRTIDNSGKVIQQVITVGGKQVVTGASPEELAAVNGDARIWMPISGAGAFYPTSWAVEDGSFLRINNITIGYTFPSKWLSRAKISSLRIYATGNNLAVLTGYSGYDPEVNSRRSTPITPGVDYAAYPRSRSFFFGLNLTL</sequence>
<evidence type="ECO:0000313" key="14">
    <source>
        <dbReference type="Proteomes" id="UP000190367"/>
    </source>
</evidence>
<dbReference type="InterPro" id="IPR012910">
    <property type="entry name" value="Plug_dom"/>
</dbReference>
<evidence type="ECO:0000256" key="8">
    <source>
        <dbReference type="PROSITE-ProRule" id="PRU01360"/>
    </source>
</evidence>
<keyword evidence="10" id="KW-0732">Signal</keyword>
<dbReference type="InterPro" id="IPR000531">
    <property type="entry name" value="Beta-barrel_TonB"/>
</dbReference>
<dbReference type="GO" id="GO:0009279">
    <property type="term" value="C:cell outer membrane"/>
    <property type="evidence" value="ECO:0007669"/>
    <property type="project" value="UniProtKB-SubCell"/>
</dbReference>
<evidence type="ECO:0000256" key="7">
    <source>
        <dbReference type="ARBA" id="ARBA00023237"/>
    </source>
</evidence>
<gene>
    <name evidence="13" type="ORF">SAMN04488128_10292</name>
</gene>
<proteinExistence type="inferred from homology"/>
<dbReference type="InterPro" id="IPR036942">
    <property type="entry name" value="Beta-barrel_TonB_sf"/>
</dbReference>
<dbReference type="Pfam" id="PF00593">
    <property type="entry name" value="TonB_dep_Rec_b-barrel"/>
    <property type="match status" value="1"/>
</dbReference>
<keyword evidence="14" id="KW-1185">Reference proteome</keyword>
<dbReference type="SUPFAM" id="SSF56935">
    <property type="entry name" value="Porins"/>
    <property type="match status" value="1"/>
</dbReference>
<dbReference type="Gene3D" id="2.40.170.20">
    <property type="entry name" value="TonB-dependent receptor, beta-barrel domain"/>
    <property type="match status" value="1"/>
</dbReference>
<feature type="chain" id="PRO_5012752535" evidence="10">
    <location>
        <begin position="28"/>
        <end position="1085"/>
    </location>
</feature>
<dbReference type="SUPFAM" id="SSF49464">
    <property type="entry name" value="Carboxypeptidase regulatory domain-like"/>
    <property type="match status" value="1"/>
</dbReference>
<keyword evidence="5 9" id="KW-0798">TonB box</keyword>
<accession>A0A1T4PZN6</accession>
<evidence type="ECO:0000256" key="10">
    <source>
        <dbReference type="SAM" id="SignalP"/>
    </source>
</evidence>
<dbReference type="Gene3D" id="2.60.40.1120">
    <property type="entry name" value="Carboxypeptidase-like, regulatory domain"/>
    <property type="match status" value="1"/>
</dbReference>
<comment type="subcellular location">
    <subcellularLocation>
        <location evidence="1 8">Cell outer membrane</location>
        <topology evidence="1 8">Multi-pass membrane protein</topology>
    </subcellularLocation>
</comment>
<dbReference type="AlphaFoldDB" id="A0A1T4PZN6"/>
<feature type="signal peptide" evidence="10">
    <location>
        <begin position="1"/>
        <end position="27"/>
    </location>
</feature>
<dbReference type="Pfam" id="PF13715">
    <property type="entry name" value="CarbopepD_reg_2"/>
    <property type="match status" value="1"/>
</dbReference>
<dbReference type="InterPro" id="IPR023996">
    <property type="entry name" value="TonB-dep_OMP_SusC/RagA"/>
</dbReference>
<dbReference type="PROSITE" id="PS52016">
    <property type="entry name" value="TONB_DEPENDENT_REC_3"/>
    <property type="match status" value="1"/>
</dbReference>
<dbReference type="EMBL" id="FUWZ01000002">
    <property type="protein sequence ID" value="SJZ96992.1"/>
    <property type="molecule type" value="Genomic_DNA"/>
</dbReference>
<evidence type="ECO:0000256" key="6">
    <source>
        <dbReference type="ARBA" id="ARBA00023136"/>
    </source>
</evidence>
<dbReference type="InterPro" id="IPR023997">
    <property type="entry name" value="TonB-dep_OMP_SusC/RagA_CS"/>
</dbReference>
<dbReference type="Pfam" id="PF07715">
    <property type="entry name" value="Plug"/>
    <property type="match status" value="1"/>
</dbReference>
<evidence type="ECO:0000259" key="11">
    <source>
        <dbReference type="Pfam" id="PF00593"/>
    </source>
</evidence>